<name>A0AAX3EPI3_PAEUR</name>
<dbReference type="InterPro" id="IPR002109">
    <property type="entry name" value="Glutaredoxin"/>
</dbReference>
<reference evidence="2" key="1">
    <citation type="submission" date="2022-07" db="EMBL/GenBank/DDBJ databases">
        <authorList>
            <person name="Wu T."/>
        </authorList>
    </citation>
    <scope>NUCLEOTIDE SEQUENCE</scope>
    <source>
        <strain evidence="2">SD-1</strain>
        <plasmid evidence="2">unnamed3</plasmid>
    </source>
</reference>
<keyword evidence="2" id="KW-0614">Plasmid</keyword>
<keyword evidence="3" id="KW-1185">Reference proteome</keyword>
<feature type="domain" description="Glutaredoxin" evidence="1">
    <location>
        <begin position="3"/>
        <end position="62"/>
    </location>
</feature>
<evidence type="ECO:0000313" key="3">
    <source>
        <dbReference type="Proteomes" id="UP001163293"/>
    </source>
</evidence>
<protein>
    <submittedName>
        <fullName evidence="2">NrdH-redoxin</fullName>
    </submittedName>
</protein>
<gene>
    <name evidence="2" type="ORF">NL394_23205</name>
</gene>
<evidence type="ECO:0000259" key="1">
    <source>
        <dbReference type="Pfam" id="PF00462"/>
    </source>
</evidence>
<geneLocation type="plasmid" evidence="2 3">
    <name>unnamed3</name>
</geneLocation>
<dbReference type="RefSeq" id="WP_069695463.1">
    <property type="nucleotide sequence ID" value="NZ_CP101182.1"/>
</dbReference>
<dbReference type="Gene3D" id="3.40.30.10">
    <property type="entry name" value="Glutaredoxin"/>
    <property type="match status" value="1"/>
</dbReference>
<dbReference type="InterPro" id="IPR036249">
    <property type="entry name" value="Thioredoxin-like_sf"/>
</dbReference>
<dbReference type="SUPFAM" id="SSF52833">
    <property type="entry name" value="Thioredoxin-like"/>
    <property type="match status" value="1"/>
</dbReference>
<evidence type="ECO:0000313" key="2">
    <source>
        <dbReference type="EMBL" id="UYW00056.1"/>
    </source>
</evidence>
<dbReference type="Proteomes" id="UP001163293">
    <property type="component" value="Plasmid unnamed3"/>
</dbReference>
<organism evidence="2 3">
    <name type="scientific">Paenarthrobacter ureafaciens</name>
    <dbReference type="NCBI Taxonomy" id="37931"/>
    <lineage>
        <taxon>Bacteria</taxon>
        <taxon>Bacillati</taxon>
        <taxon>Actinomycetota</taxon>
        <taxon>Actinomycetes</taxon>
        <taxon>Micrococcales</taxon>
        <taxon>Micrococcaceae</taxon>
        <taxon>Paenarthrobacter</taxon>
    </lineage>
</organism>
<proteinExistence type="predicted"/>
<dbReference type="Pfam" id="PF00462">
    <property type="entry name" value="Glutaredoxin"/>
    <property type="match status" value="1"/>
</dbReference>
<dbReference type="CDD" id="cd02976">
    <property type="entry name" value="NrdH"/>
    <property type="match status" value="1"/>
</dbReference>
<dbReference type="AlphaFoldDB" id="A0AAX3EPI3"/>
<sequence>MSITVYTITDETGRECSNCTATKKAMDRQRITYQVKEMTAMERDTFRQAGHMAAPVVVIDSDSWSGFRPDKILTLK</sequence>
<accession>A0AAX3EPI3</accession>
<dbReference type="EMBL" id="CP101188">
    <property type="protein sequence ID" value="UYW00056.1"/>
    <property type="molecule type" value="Genomic_DNA"/>
</dbReference>